<dbReference type="OMA" id="IRSEPWW"/>
<dbReference type="OrthoDB" id="262529at2759"/>
<dbReference type="Pfam" id="PF23023">
    <property type="entry name" value="Anti-Pycsar_Apyc1"/>
    <property type="match status" value="1"/>
</dbReference>
<evidence type="ECO:0000256" key="2">
    <source>
        <dbReference type="ARBA" id="ARBA00022801"/>
    </source>
</evidence>
<keyword evidence="2" id="KW-0378">Hydrolase</keyword>
<dbReference type="GO" id="GO:0006303">
    <property type="term" value="P:double-strand break repair via nonhomologous end joining"/>
    <property type="evidence" value="ECO:0007669"/>
    <property type="project" value="TreeGrafter"/>
</dbReference>
<evidence type="ECO:0000313" key="6">
    <source>
        <dbReference type="Proteomes" id="UP000014760"/>
    </source>
</evidence>
<dbReference type="GO" id="GO:0035312">
    <property type="term" value="F:5'-3' DNA exonuclease activity"/>
    <property type="evidence" value="ECO:0007669"/>
    <property type="project" value="TreeGrafter"/>
</dbReference>
<dbReference type="PANTHER" id="PTHR23240:SF8">
    <property type="entry name" value="PROTEIN ARTEMIS"/>
    <property type="match status" value="1"/>
</dbReference>
<dbReference type="EMBL" id="AMQN01011345">
    <property type="status" value="NOT_ANNOTATED_CDS"/>
    <property type="molecule type" value="Genomic_DNA"/>
</dbReference>
<dbReference type="SUPFAM" id="SSF56281">
    <property type="entry name" value="Metallo-hydrolase/oxidoreductase"/>
    <property type="match status" value="1"/>
</dbReference>
<evidence type="ECO:0000313" key="4">
    <source>
        <dbReference type="EMBL" id="ELT96369.1"/>
    </source>
</evidence>
<organism evidence="4">
    <name type="scientific">Capitella teleta</name>
    <name type="common">Polychaete worm</name>
    <dbReference type="NCBI Taxonomy" id="283909"/>
    <lineage>
        <taxon>Eukaryota</taxon>
        <taxon>Metazoa</taxon>
        <taxon>Spiralia</taxon>
        <taxon>Lophotrochozoa</taxon>
        <taxon>Annelida</taxon>
        <taxon>Polychaeta</taxon>
        <taxon>Sedentaria</taxon>
        <taxon>Scolecida</taxon>
        <taxon>Capitellidae</taxon>
        <taxon>Capitella</taxon>
    </lineage>
</organism>
<reference evidence="4 6" key="2">
    <citation type="journal article" date="2013" name="Nature">
        <title>Insights into bilaterian evolution from three spiralian genomes.</title>
        <authorList>
            <person name="Simakov O."/>
            <person name="Marletaz F."/>
            <person name="Cho S.J."/>
            <person name="Edsinger-Gonzales E."/>
            <person name="Havlak P."/>
            <person name="Hellsten U."/>
            <person name="Kuo D.H."/>
            <person name="Larsson T."/>
            <person name="Lv J."/>
            <person name="Arendt D."/>
            <person name="Savage R."/>
            <person name="Osoegawa K."/>
            <person name="de Jong P."/>
            <person name="Grimwood J."/>
            <person name="Chapman J.A."/>
            <person name="Shapiro H."/>
            <person name="Aerts A."/>
            <person name="Otillar R.P."/>
            <person name="Terry A.Y."/>
            <person name="Boore J.L."/>
            <person name="Grigoriev I.V."/>
            <person name="Lindberg D.R."/>
            <person name="Seaver E.C."/>
            <person name="Weisblat D.A."/>
            <person name="Putnam N.H."/>
            <person name="Rokhsar D.S."/>
        </authorList>
    </citation>
    <scope>NUCLEOTIDE SEQUENCE</scope>
    <source>
        <strain evidence="4 6">I ESC-2004</strain>
    </source>
</reference>
<dbReference type="GO" id="GO:0000723">
    <property type="term" value="P:telomere maintenance"/>
    <property type="evidence" value="ECO:0007669"/>
    <property type="project" value="TreeGrafter"/>
</dbReference>
<dbReference type="AlphaFoldDB" id="R7TRV9"/>
<dbReference type="STRING" id="283909.R7TRV9"/>
<accession>R7TRV9</accession>
<dbReference type="EnsemblMetazoa" id="CapteT147464">
    <property type="protein sequence ID" value="CapteP147464"/>
    <property type="gene ID" value="CapteG147464"/>
</dbReference>
<dbReference type="HOGENOM" id="CLU_005260_1_0_1"/>
<dbReference type="Proteomes" id="UP000014760">
    <property type="component" value="Unassembled WGS sequence"/>
</dbReference>
<dbReference type="PANTHER" id="PTHR23240">
    <property type="entry name" value="DNA CROSS-LINK REPAIR PROTEIN PSO2/SNM1-RELATED"/>
    <property type="match status" value="1"/>
</dbReference>
<keyword evidence="1" id="KW-0540">Nuclease</keyword>
<evidence type="ECO:0008006" key="7">
    <source>
        <dbReference type="Google" id="ProtNLM"/>
    </source>
</evidence>
<evidence type="ECO:0000313" key="5">
    <source>
        <dbReference type="EnsemblMetazoa" id="CapteP147464"/>
    </source>
</evidence>
<evidence type="ECO:0000256" key="3">
    <source>
        <dbReference type="ARBA" id="ARBA00022839"/>
    </source>
</evidence>
<keyword evidence="6" id="KW-1185">Reference proteome</keyword>
<dbReference type="InterPro" id="IPR036866">
    <property type="entry name" value="RibonucZ/Hydroxyglut_hydro"/>
</dbReference>
<name>R7TRV9_CAPTE</name>
<dbReference type="GO" id="GO:0036297">
    <property type="term" value="P:interstrand cross-link repair"/>
    <property type="evidence" value="ECO:0007669"/>
    <property type="project" value="TreeGrafter"/>
</dbReference>
<dbReference type="EMBL" id="KB308842">
    <property type="protein sequence ID" value="ELT96369.1"/>
    <property type="molecule type" value="Genomic_DNA"/>
</dbReference>
<dbReference type="Gene3D" id="3.60.15.10">
    <property type="entry name" value="Ribonuclease Z/Hydroxyacylglutathione hydrolase-like"/>
    <property type="match status" value="1"/>
</dbReference>
<dbReference type="GO" id="GO:0003684">
    <property type="term" value="F:damaged DNA binding"/>
    <property type="evidence" value="ECO:0007669"/>
    <property type="project" value="TreeGrafter"/>
</dbReference>
<protein>
    <recommendedName>
        <fullName evidence="7">Metallo-beta-lactamase domain-containing protein</fullName>
    </recommendedName>
</protein>
<reference evidence="5" key="3">
    <citation type="submission" date="2015-06" db="UniProtKB">
        <authorList>
            <consortium name="EnsemblMetazoa"/>
        </authorList>
    </citation>
    <scope>IDENTIFICATION</scope>
</reference>
<sequence length="265" mass="29886">MSTFGGRMKEYDLISLDRFDGVNMQSSAYFLSHKHADHMLGLSNSSFAYRLSSNKNIRLYCSPVTKALLSFDSRYSGLMPFIVALDLDVPNVLRINNPQSDKYEVTVTLLSAAHCPGSVMFLFEGNQGTVLYTGDFRLCVQDVMQMDALHQAPGKPKTLTSLYIDTTFCVPQALFIPSRQECVSAVLDIMQEWFDESPNHCVFILHKANLGYEHLFMEACKHFGMPVHVDEARYNQYQQIADLSDFVTNDPTATRIHACRGHSVC</sequence>
<reference evidence="6" key="1">
    <citation type="submission" date="2012-12" db="EMBL/GenBank/DDBJ databases">
        <authorList>
            <person name="Hellsten U."/>
            <person name="Grimwood J."/>
            <person name="Chapman J.A."/>
            <person name="Shapiro H."/>
            <person name="Aerts A."/>
            <person name="Otillar R.P."/>
            <person name="Terry A.Y."/>
            <person name="Boore J.L."/>
            <person name="Simakov O."/>
            <person name="Marletaz F."/>
            <person name="Cho S.-J."/>
            <person name="Edsinger-Gonzales E."/>
            <person name="Havlak P."/>
            <person name="Kuo D.-H."/>
            <person name="Larsson T."/>
            <person name="Lv J."/>
            <person name="Arendt D."/>
            <person name="Savage R."/>
            <person name="Osoegawa K."/>
            <person name="de Jong P."/>
            <person name="Lindberg D.R."/>
            <person name="Seaver E.C."/>
            <person name="Weisblat D.A."/>
            <person name="Putnam N.H."/>
            <person name="Grigoriev I.V."/>
            <person name="Rokhsar D.S."/>
        </authorList>
    </citation>
    <scope>NUCLEOTIDE SEQUENCE</scope>
    <source>
        <strain evidence="6">I ESC-2004</strain>
    </source>
</reference>
<keyword evidence="3" id="KW-0269">Exonuclease</keyword>
<evidence type="ECO:0000256" key="1">
    <source>
        <dbReference type="ARBA" id="ARBA00022722"/>
    </source>
</evidence>
<gene>
    <name evidence="4" type="ORF">CAPTEDRAFT_147464</name>
</gene>
<proteinExistence type="predicted"/>